<reference evidence="3 4" key="1">
    <citation type="submission" date="2020-04" db="EMBL/GenBank/DDBJ databases">
        <title>Ralstonia insidiosa genome sequencing and assembly.</title>
        <authorList>
            <person name="Martins R.C.R."/>
            <person name="Perdigao-Neto L.V."/>
            <person name="Levin A.S.S."/>
            <person name="Costa S.F."/>
        </authorList>
    </citation>
    <scope>NUCLEOTIDE SEQUENCE [LARGE SCALE GENOMIC DNA]</scope>
    <source>
        <strain evidence="3 4">5047</strain>
    </source>
</reference>
<evidence type="ECO:0000313" key="4">
    <source>
        <dbReference type="Proteomes" id="UP000575469"/>
    </source>
</evidence>
<sequence>MHKRPVAGAVVGVLLAAGRGSRFDPAGAANKLLAILPDGTQAGTPVAVQAARHLLQAVGDVVAVVPAAATHGAQVEQLAVLLAEAGCDVLRCPTAANGMGASLAAGVSARPDAGGWVIALADMPWIAPETIAQVAQALDAHHCVAPFHAGQRGHPIGFGADFFAGLTALDGDEGARRLIDPATLVRIDSNDTGILRDVDTPADLA</sequence>
<feature type="domain" description="MobA-like NTP transferase" evidence="2">
    <location>
        <begin position="12"/>
        <end position="180"/>
    </location>
</feature>
<proteinExistence type="predicted"/>
<keyword evidence="1" id="KW-0460">Magnesium</keyword>
<dbReference type="InterPro" id="IPR025877">
    <property type="entry name" value="MobA-like_NTP_Trfase"/>
</dbReference>
<dbReference type="Pfam" id="PF12804">
    <property type="entry name" value="NTP_transf_3"/>
    <property type="match status" value="1"/>
</dbReference>
<dbReference type="Gene3D" id="3.90.550.10">
    <property type="entry name" value="Spore Coat Polysaccharide Biosynthesis Protein SpsA, Chain A"/>
    <property type="match status" value="1"/>
</dbReference>
<comment type="caution">
    <text evidence="3">The sequence shown here is derived from an EMBL/GenBank/DDBJ whole genome shotgun (WGS) entry which is preliminary data.</text>
</comment>
<accession>A0A848P0Y7</accession>
<dbReference type="GO" id="GO:0016779">
    <property type="term" value="F:nucleotidyltransferase activity"/>
    <property type="evidence" value="ECO:0007669"/>
    <property type="project" value="UniProtKB-ARBA"/>
</dbReference>
<dbReference type="SUPFAM" id="SSF53448">
    <property type="entry name" value="Nucleotide-diphospho-sugar transferases"/>
    <property type="match status" value="1"/>
</dbReference>
<dbReference type="InterPro" id="IPR029044">
    <property type="entry name" value="Nucleotide-diphossugar_trans"/>
</dbReference>
<dbReference type="EMBL" id="JABBZM010000013">
    <property type="protein sequence ID" value="NMV39240.1"/>
    <property type="molecule type" value="Genomic_DNA"/>
</dbReference>
<organism evidence="3 4">
    <name type="scientific">Ralstonia insidiosa</name>
    <dbReference type="NCBI Taxonomy" id="190721"/>
    <lineage>
        <taxon>Bacteria</taxon>
        <taxon>Pseudomonadati</taxon>
        <taxon>Pseudomonadota</taxon>
        <taxon>Betaproteobacteria</taxon>
        <taxon>Burkholderiales</taxon>
        <taxon>Burkholderiaceae</taxon>
        <taxon>Ralstonia</taxon>
    </lineage>
</organism>
<dbReference type="PANTHER" id="PTHR43777:SF1">
    <property type="entry name" value="MOLYBDENUM COFACTOR CYTIDYLYLTRANSFERASE"/>
    <property type="match status" value="1"/>
</dbReference>
<gene>
    <name evidence="3" type="ORF">HGR00_15105</name>
</gene>
<dbReference type="RefSeq" id="WP_169340533.1">
    <property type="nucleotide sequence ID" value="NZ_JABBZM010000013.1"/>
</dbReference>
<dbReference type="Proteomes" id="UP000575469">
    <property type="component" value="Unassembled WGS sequence"/>
</dbReference>
<keyword evidence="3" id="KW-0808">Transferase</keyword>
<protein>
    <submittedName>
        <fullName evidence="3">Nucleotidyltransferase family protein</fullName>
    </submittedName>
</protein>
<evidence type="ECO:0000313" key="3">
    <source>
        <dbReference type="EMBL" id="NMV39240.1"/>
    </source>
</evidence>
<dbReference type="AlphaFoldDB" id="A0A848P0Y7"/>
<evidence type="ECO:0000259" key="2">
    <source>
        <dbReference type="Pfam" id="PF12804"/>
    </source>
</evidence>
<dbReference type="PANTHER" id="PTHR43777">
    <property type="entry name" value="MOLYBDENUM COFACTOR CYTIDYLYLTRANSFERASE"/>
    <property type="match status" value="1"/>
</dbReference>
<evidence type="ECO:0000256" key="1">
    <source>
        <dbReference type="ARBA" id="ARBA00022842"/>
    </source>
</evidence>
<dbReference type="CDD" id="cd04182">
    <property type="entry name" value="GT_2_like_f"/>
    <property type="match status" value="1"/>
</dbReference>
<name>A0A848P0Y7_9RALS</name>